<organism evidence="2 3">
    <name type="scientific">Anaeramoeba flamelloides</name>
    <dbReference type="NCBI Taxonomy" id="1746091"/>
    <lineage>
        <taxon>Eukaryota</taxon>
        <taxon>Metamonada</taxon>
        <taxon>Anaeramoebidae</taxon>
        <taxon>Anaeramoeba</taxon>
    </lineage>
</organism>
<dbReference type="Gene3D" id="3.80.10.10">
    <property type="entry name" value="Ribonuclease Inhibitor"/>
    <property type="match status" value="1"/>
</dbReference>
<protein>
    <submittedName>
        <fullName evidence="2">Leucine-rich repeat</fullName>
    </submittedName>
</protein>
<name>A0ABQ8Y5M0_9EUKA</name>
<sequence>MTNQNKVEWTIEKLVQLLEKDLLSVYSNKSKIDNSQPEFVPLLDEHTNIINTIRHTLKNARVESCQEGVFFIIAFLDLSDHQIDKTLLEIVCSFLANDQLLIDSLSLSHNLFCSETAPLMSLLETNQSIRKLDLSNNDLGPLTLKKFAVLLKKSNQTLEEINFDSTKLGTNSFLLLTGFLISNKTLTRFSALNNFDKIDVNSLLHLYQLIKNNKLMVEFKISDPNNFNEEENNVWKKITTIFEKNKINHTKINQEKRINKLLVIQRKKLKIKKRFEKSQKQSVQNEKLDNFQFDENKVFIKSKTFDQQSDNVKKKEKEKKEEKEKEKEKEEDKEKEKEIIVEEKKVSTTMNEKKRNEIKLASDDHDVDNEEDSEEEDSEEEIEGGKTENDENNLESSDDSDTQSLSDNKKNDNSDNNETKEKIFIDEWEKSGFQIDKQDYQKFEKQNKNHIKRLLQTSNNFKKLYSLSFPNKKIN</sequence>
<evidence type="ECO:0000313" key="2">
    <source>
        <dbReference type="EMBL" id="KAJ6239463.1"/>
    </source>
</evidence>
<gene>
    <name evidence="2" type="ORF">M0813_03171</name>
</gene>
<feature type="compositionally biased region" description="Acidic residues" evidence="1">
    <location>
        <begin position="390"/>
        <end position="401"/>
    </location>
</feature>
<dbReference type="InterPro" id="IPR032675">
    <property type="entry name" value="LRR_dom_sf"/>
</dbReference>
<feature type="compositionally biased region" description="Acidic residues" evidence="1">
    <location>
        <begin position="365"/>
        <end position="382"/>
    </location>
</feature>
<reference evidence="2" key="1">
    <citation type="submission" date="2022-08" db="EMBL/GenBank/DDBJ databases">
        <title>Novel sulfate-reducing endosymbionts in the free-living metamonad Anaeramoeba.</title>
        <authorList>
            <person name="Jerlstrom-Hultqvist J."/>
            <person name="Cepicka I."/>
            <person name="Gallot-Lavallee L."/>
            <person name="Salas-Leiva D."/>
            <person name="Curtis B.A."/>
            <person name="Zahonova K."/>
            <person name="Pipaliya S."/>
            <person name="Dacks J."/>
            <person name="Roger A.J."/>
        </authorList>
    </citation>
    <scope>NUCLEOTIDE SEQUENCE</scope>
    <source>
        <strain evidence="2">Schooner1</strain>
    </source>
</reference>
<keyword evidence="3" id="KW-1185">Reference proteome</keyword>
<evidence type="ECO:0000313" key="3">
    <source>
        <dbReference type="Proteomes" id="UP001150062"/>
    </source>
</evidence>
<dbReference type="EMBL" id="JAOAOG010000224">
    <property type="protein sequence ID" value="KAJ6239463.1"/>
    <property type="molecule type" value="Genomic_DNA"/>
</dbReference>
<evidence type="ECO:0000256" key="1">
    <source>
        <dbReference type="SAM" id="MobiDB-lite"/>
    </source>
</evidence>
<comment type="caution">
    <text evidence="2">The sequence shown here is derived from an EMBL/GenBank/DDBJ whole genome shotgun (WGS) entry which is preliminary data.</text>
</comment>
<feature type="compositionally biased region" description="Basic and acidic residues" evidence="1">
    <location>
        <begin position="311"/>
        <end position="364"/>
    </location>
</feature>
<accession>A0ABQ8Y5M0</accession>
<dbReference type="SMART" id="SM00368">
    <property type="entry name" value="LRR_RI"/>
    <property type="match status" value="1"/>
</dbReference>
<feature type="region of interest" description="Disordered" evidence="1">
    <location>
        <begin position="309"/>
        <end position="428"/>
    </location>
</feature>
<dbReference type="Proteomes" id="UP001150062">
    <property type="component" value="Unassembled WGS sequence"/>
</dbReference>
<proteinExistence type="predicted"/>
<dbReference type="SUPFAM" id="SSF52047">
    <property type="entry name" value="RNI-like"/>
    <property type="match status" value="1"/>
</dbReference>
<feature type="compositionally biased region" description="Basic and acidic residues" evidence="1">
    <location>
        <begin position="407"/>
        <end position="428"/>
    </location>
</feature>